<dbReference type="GO" id="GO:0008360">
    <property type="term" value="P:regulation of cell shape"/>
    <property type="evidence" value="ECO:0007669"/>
    <property type="project" value="UniProtKB-UniRule"/>
</dbReference>
<evidence type="ECO:0000256" key="5">
    <source>
        <dbReference type="ARBA" id="ARBA00023316"/>
    </source>
</evidence>
<feature type="domain" description="L,D-TPase catalytic" evidence="7">
    <location>
        <begin position="51"/>
        <end position="166"/>
    </location>
</feature>
<dbReference type="UniPathway" id="UPA00219"/>
<dbReference type="InterPro" id="IPR050979">
    <property type="entry name" value="LD-transpeptidase"/>
</dbReference>
<dbReference type="GO" id="GO:0005576">
    <property type="term" value="C:extracellular region"/>
    <property type="evidence" value="ECO:0007669"/>
    <property type="project" value="TreeGrafter"/>
</dbReference>
<comment type="pathway">
    <text evidence="1 6">Cell wall biogenesis; peptidoglycan biosynthesis.</text>
</comment>
<dbReference type="Proteomes" id="UP000229317">
    <property type="component" value="Unassembled WGS sequence"/>
</dbReference>
<evidence type="ECO:0000313" key="9">
    <source>
        <dbReference type="Proteomes" id="UP000229317"/>
    </source>
</evidence>
<comment type="caution">
    <text evidence="8">The sequence shown here is derived from an EMBL/GenBank/DDBJ whole genome shotgun (WGS) entry which is preliminary data.</text>
</comment>
<evidence type="ECO:0000256" key="2">
    <source>
        <dbReference type="ARBA" id="ARBA00022679"/>
    </source>
</evidence>
<evidence type="ECO:0000256" key="1">
    <source>
        <dbReference type="ARBA" id="ARBA00004752"/>
    </source>
</evidence>
<sequence length="226" mass="25045">MKKRILFLVLASAVFLGVFEFYIFYLSAQEITFGSYFSSILQALVGQSSNKLIRINLATKSIILFENGELLKSSKIVAAGHPRATPTPTGNFKILLKDADHISGLSGLVMPWSLRFYNGYFLHGLPYTRSGKIIDTPYSNGCIRLPAGLDQEVFNWADIGTQVQVYNSRLVKTADDPTVYYLSDDGTKDGIPSPEVFESRGFKWKDIATIPLAELINFSLATSTNP</sequence>
<evidence type="ECO:0000313" key="8">
    <source>
        <dbReference type="EMBL" id="PIQ74977.1"/>
    </source>
</evidence>
<proteinExistence type="predicted"/>
<feature type="active site" description="Proton donor/acceptor" evidence="6">
    <location>
        <position position="123"/>
    </location>
</feature>
<dbReference type="GO" id="GO:0016740">
    <property type="term" value="F:transferase activity"/>
    <property type="evidence" value="ECO:0007669"/>
    <property type="project" value="UniProtKB-KW"/>
</dbReference>
<evidence type="ECO:0000256" key="6">
    <source>
        <dbReference type="PROSITE-ProRule" id="PRU01373"/>
    </source>
</evidence>
<organism evidence="8 9">
    <name type="scientific">Candidatus Portnoybacteria bacterium CG11_big_fil_rev_8_21_14_0_20_40_15</name>
    <dbReference type="NCBI Taxonomy" id="1974817"/>
    <lineage>
        <taxon>Bacteria</taxon>
        <taxon>Candidatus Portnoyibacteriota</taxon>
    </lineage>
</organism>
<dbReference type="AlphaFoldDB" id="A0A2H0KSA1"/>
<dbReference type="EMBL" id="PCVO01000054">
    <property type="protein sequence ID" value="PIQ74977.1"/>
    <property type="molecule type" value="Genomic_DNA"/>
</dbReference>
<keyword evidence="5 6" id="KW-0961">Cell wall biogenesis/degradation</keyword>
<evidence type="ECO:0000256" key="3">
    <source>
        <dbReference type="ARBA" id="ARBA00022960"/>
    </source>
</evidence>
<dbReference type="PANTHER" id="PTHR30582:SF2">
    <property type="entry name" value="L,D-TRANSPEPTIDASE YCIB-RELATED"/>
    <property type="match status" value="1"/>
</dbReference>
<dbReference type="SUPFAM" id="SSF141523">
    <property type="entry name" value="L,D-transpeptidase catalytic domain-like"/>
    <property type="match status" value="1"/>
</dbReference>
<dbReference type="InterPro" id="IPR038063">
    <property type="entry name" value="Transpep_catalytic_dom"/>
</dbReference>
<gene>
    <name evidence="8" type="ORF">COV84_03650</name>
</gene>
<protein>
    <recommendedName>
        <fullName evidence="7">L,D-TPase catalytic domain-containing protein</fullName>
    </recommendedName>
</protein>
<dbReference type="Pfam" id="PF03734">
    <property type="entry name" value="YkuD"/>
    <property type="match status" value="1"/>
</dbReference>
<feature type="active site" description="Nucleophile" evidence="6">
    <location>
        <position position="142"/>
    </location>
</feature>
<dbReference type="PANTHER" id="PTHR30582">
    <property type="entry name" value="L,D-TRANSPEPTIDASE"/>
    <property type="match status" value="1"/>
</dbReference>
<accession>A0A2H0KSA1</accession>
<dbReference type="InterPro" id="IPR005490">
    <property type="entry name" value="LD_TPept_cat_dom"/>
</dbReference>
<dbReference type="Gene3D" id="2.40.440.10">
    <property type="entry name" value="L,D-transpeptidase catalytic domain-like"/>
    <property type="match status" value="1"/>
</dbReference>
<keyword evidence="4 6" id="KW-0573">Peptidoglycan synthesis</keyword>
<keyword evidence="2" id="KW-0808">Transferase</keyword>
<dbReference type="GO" id="GO:0018104">
    <property type="term" value="P:peptidoglycan-protein cross-linking"/>
    <property type="evidence" value="ECO:0007669"/>
    <property type="project" value="TreeGrafter"/>
</dbReference>
<evidence type="ECO:0000259" key="7">
    <source>
        <dbReference type="PROSITE" id="PS52029"/>
    </source>
</evidence>
<name>A0A2H0KSA1_9BACT</name>
<dbReference type="GO" id="GO:0071972">
    <property type="term" value="F:peptidoglycan L,D-transpeptidase activity"/>
    <property type="evidence" value="ECO:0007669"/>
    <property type="project" value="TreeGrafter"/>
</dbReference>
<keyword evidence="3 6" id="KW-0133">Cell shape</keyword>
<dbReference type="GO" id="GO:0071555">
    <property type="term" value="P:cell wall organization"/>
    <property type="evidence" value="ECO:0007669"/>
    <property type="project" value="UniProtKB-UniRule"/>
</dbReference>
<evidence type="ECO:0000256" key="4">
    <source>
        <dbReference type="ARBA" id="ARBA00022984"/>
    </source>
</evidence>
<reference evidence="8 9" key="1">
    <citation type="submission" date="2017-09" db="EMBL/GenBank/DDBJ databases">
        <title>Depth-based differentiation of microbial function through sediment-hosted aquifers and enrichment of novel symbionts in the deep terrestrial subsurface.</title>
        <authorList>
            <person name="Probst A.J."/>
            <person name="Ladd B."/>
            <person name="Jarett J.K."/>
            <person name="Geller-Mcgrath D.E."/>
            <person name="Sieber C.M."/>
            <person name="Emerson J.B."/>
            <person name="Anantharaman K."/>
            <person name="Thomas B.C."/>
            <person name="Malmstrom R."/>
            <person name="Stieglmeier M."/>
            <person name="Klingl A."/>
            <person name="Woyke T."/>
            <person name="Ryan C.M."/>
            <person name="Banfield J.F."/>
        </authorList>
    </citation>
    <scope>NUCLEOTIDE SEQUENCE [LARGE SCALE GENOMIC DNA]</scope>
    <source>
        <strain evidence="8">CG11_big_fil_rev_8_21_14_0_20_40_15</strain>
    </source>
</reference>
<dbReference type="PROSITE" id="PS52029">
    <property type="entry name" value="LD_TPASE"/>
    <property type="match status" value="1"/>
</dbReference>
<dbReference type="CDD" id="cd16913">
    <property type="entry name" value="YkuD_like"/>
    <property type="match status" value="1"/>
</dbReference>